<gene>
    <name evidence="1" type="ORF">GCM10007111_43550</name>
</gene>
<proteinExistence type="predicted"/>
<keyword evidence="2" id="KW-1185">Reference proteome</keyword>
<comment type="caution">
    <text evidence="1">The sequence shown here is derived from an EMBL/GenBank/DDBJ whole genome shotgun (WGS) entry which is preliminary data.</text>
</comment>
<accession>A0ABQ2DXE8</accession>
<dbReference type="EMBL" id="BMPN01000015">
    <property type="protein sequence ID" value="GGJ77242.1"/>
    <property type="molecule type" value="Genomic_DNA"/>
</dbReference>
<evidence type="ECO:0008006" key="3">
    <source>
        <dbReference type="Google" id="ProtNLM"/>
    </source>
</evidence>
<reference evidence="2" key="1">
    <citation type="journal article" date="2019" name="Int. J. Syst. Evol. Microbiol.">
        <title>The Global Catalogue of Microorganisms (GCM) 10K type strain sequencing project: providing services to taxonomists for standard genome sequencing and annotation.</title>
        <authorList>
            <consortium name="The Broad Institute Genomics Platform"/>
            <consortium name="The Broad Institute Genome Sequencing Center for Infectious Disease"/>
            <person name="Wu L."/>
            <person name="Ma J."/>
        </authorList>
    </citation>
    <scope>NUCLEOTIDE SEQUENCE [LARGE SCALE GENOMIC DNA]</scope>
    <source>
        <strain evidence="2">JCM 30071</strain>
    </source>
</reference>
<organism evidence="1 2">
    <name type="scientific">Virgibacillus kapii</name>
    <dbReference type="NCBI Taxonomy" id="1638645"/>
    <lineage>
        <taxon>Bacteria</taxon>
        <taxon>Bacillati</taxon>
        <taxon>Bacillota</taxon>
        <taxon>Bacilli</taxon>
        <taxon>Bacillales</taxon>
        <taxon>Bacillaceae</taxon>
        <taxon>Virgibacillus</taxon>
    </lineage>
</organism>
<protein>
    <recommendedName>
        <fullName evidence="3">Four helix bundle protein</fullName>
    </recommendedName>
</protein>
<evidence type="ECO:0000313" key="1">
    <source>
        <dbReference type="EMBL" id="GGJ77242.1"/>
    </source>
</evidence>
<sequence length="60" mass="6856">MSCYCKARETQSFYTKCLDIESLTKEERELIHDLVKNAVNQSSKILNGYCKGLPNKTSPK</sequence>
<evidence type="ECO:0000313" key="2">
    <source>
        <dbReference type="Proteomes" id="UP000634435"/>
    </source>
</evidence>
<name>A0ABQ2DXE8_9BACI</name>
<dbReference type="Proteomes" id="UP000634435">
    <property type="component" value="Unassembled WGS sequence"/>
</dbReference>